<accession>A0A0B3BZA4</accession>
<evidence type="ECO:0000313" key="16">
    <source>
        <dbReference type="Proteomes" id="UP000030980"/>
    </source>
</evidence>
<comment type="subunit">
    <text evidence="3 11">Monomer.</text>
</comment>
<comment type="catalytic activity">
    <reaction evidence="10 11">
        <text>tRNA(Arg) + L-arginine + ATP = L-arginyl-tRNA(Arg) + AMP + diphosphate</text>
        <dbReference type="Rhea" id="RHEA:20301"/>
        <dbReference type="Rhea" id="RHEA-COMP:9658"/>
        <dbReference type="Rhea" id="RHEA-COMP:9673"/>
        <dbReference type="ChEBI" id="CHEBI:30616"/>
        <dbReference type="ChEBI" id="CHEBI:32682"/>
        <dbReference type="ChEBI" id="CHEBI:33019"/>
        <dbReference type="ChEBI" id="CHEBI:78442"/>
        <dbReference type="ChEBI" id="CHEBI:78513"/>
        <dbReference type="ChEBI" id="CHEBI:456215"/>
        <dbReference type="EC" id="6.1.1.19"/>
    </reaction>
</comment>
<feature type="short sequence motif" description="'HIGH' region" evidence="11">
    <location>
        <begin position="127"/>
        <end position="137"/>
    </location>
</feature>
<dbReference type="Proteomes" id="UP000030980">
    <property type="component" value="Unassembled WGS sequence"/>
</dbReference>
<dbReference type="Gene3D" id="1.10.730.10">
    <property type="entry name" value="Isoleucyl-tRNA Synthetase, Domain 1"/>
    <property type="match status" value="1"/>
</dbReference>
<dbReference type="GO" id="GO:0004814">
    <property type="term" value="F:arginine-tRNA ligase activity"/>
    <property type="evidence" value="ECO:0007669"/>
    <property type="project" value="UniProtKB-UniRule"/>
</dbReference>
<dbReference type="EC" id="6.1.1.19" evidence="11"/>
<organism evidence="15 16">
    <name type="scientific">Pseudomonas flexibilis</name>
    <dbReference type="NCBI Taxonomy" id="706570"/>
    <lineage>
        <taxon>Bacteria</taxon>
        <taxon>Pseudomonadati</taxon>
        <taxon>Pseudomonadota</taxon>
        <taxon>Gammaproteobacteria</taxon>
        <taxon>Pseudomonadales</taxon>
        <taxon>Pseudomonadaceae</taxon>
        <taxon>Pseudomonas</taxon>
    </lineage>
</organism>
<gene>
    <name evidence="11" type="primary">argS</name>
    <name evidence="15" type="ORF">PT85_10680</name>
</gene>
<comment type="similarity">
    <text evidence="2 11 12">Belongs to the class-I aminoacyl-tRNA synthetase family.</text>
</comment>
<evidence type="ECO:0000256" key="12">
    <source>
        <dbReference type="RuleBase" id="RU363038"/>
    </source>
</evidence>
<feature type="domain" description="DALR anticodon binding" evidence="13">
    <location>
        <begin position="463"/>
        <end position="579"/>
    </location>
</feature>
<dbReference type="CDD" id="cd00671">
    <property type="entry name" value="ArgRS_core"/>
    <property type="match status" value="1"/>
</dbReference>
<proteinExistence type="inferred from homology"/>
<dbReference type="SMART" id="SM00836">
    <property type="entry name" value="DALR_1"/>
    <property type="match status" value="1"/>
</dbReference>
<evidence type="ECO:0000259" key="14">
    <source>
        <dbReference type="SMART" id="SM01016"/>
    </source>
</evidence>
<dbReference type="PANTHER" id="PTHR11956">
    <property type="entry name" value="ARGINYL-TRNA SYNTHETASE"/>
    <property type="match status" value="1"/>
</dbReference>
<feature type="domain" description="Arginyl tRNA synthetase N-terminal" evidence="14">
    <location>
        <begin position="3"/>
        <end position="91"/>
    </location>
</feature>
<evidence type="ECO:0000256" key="10">
    <source>
        <dbReference type="ARBA" id="ARBA00049339"/>
    </source>
</evidence>
<dbReference type="Pfam" id="PF00750">
    <property type="entry name" value="tRNA-synt_1d"/>
    <property type="match status" value="1"/>
</dbReference>
<dbReference type="SUPFAM" id="SSF52374">
    <property type="entry name" value="Nucleotidylyl transferase"/>
    <property type="match status" value="1"/>
</dbReference>
<dbReference type="HAMAP" id="MF_00123">
    <property type="entry name" value="Arg_tRNA_synth"/>
    <property type="match status" value="1"/>
</dbReference>
<dbReference type="SUPFAM" id="SSF47323">
    <property type="entry name" value="Anticodon-binding domain of a subclass of class I aminoacyl-tRNA synthetases"/>
    <property type="match status" value="1"/>
</dbReference>
<dbReference type="InterPro" id="IPR005148">
    <property type="entry name" value="Arg-tRNA-synth_N"/>
</dbReference>
<dbReference type="PRINTS" id="PR01038">
    <property type="entry name" value="TRNASYNTHARG"/>
</dbReference>
<keyword evidence="4 11" id="KW-0963">Cytoplasm</keyword>
<dbReference type="FunFam" id="3.40.50.620:FF:000030">
    <property type="entry name" value="Arginine--tRNA ligase"/>
    <property type="match status" value="1"/>
</dbReference>
<dbReference type="Pfam" id="PF03485">
    <property type="entry name" value="Arg_tRNA_synt_N"/>
    <property type="match status" value="1"/>
</dbReference>
<dbReference type="InterPro" id="IPR009080">
    <property type="entry name" value="tRNAsynth_Ia_anticodon-bd"/>
</dbReference>
<dbReference type="Gene3D" id="3.30.1360.70">
    <property type="entry name" value="Arginyl tRNA synthetase N-terminal domain"/>
    <property type="match status" value="1"/>
</dbReference>
<dbReference type="PANTHER" id="PTHR11956:SF5">
    <property type="entry name" value="ARGININE--TRNA LIGASE, CYTOPLASMIC"/>
    <property type="match status" value="1"/>
</dbReference>
<keyword evidence="8 11" id="KW-0648">Protein biosynthesis</keyword>
<dbReference type="InterPro" id="IPR036695">
    <property type="entry name" value="Arg-tRNA-synth_N_sf"/>
</dbReference>
<dbReference type="RefSeq" id="WP_039606624.1">
    <property type="nucleotide sequence ID" value="NZ_FMUP01000002.1"/>
</dbReference>
<evidence type="ECO:0000313" key="15">
    <source>
        <dbReference type="EMBL" id="KHO64647.1"/>
    </source>
</evidence>
<evidence type="ECO:0000256" key="8">
    <source>
        <dbReference type="ARBA" id="ARBA00022917"/>
    </source>
</evidence>
<dbReference type="PROSITE" id="PS00178">
    <property type="entry name" value="AA_TRNA_LIGASE_I"/>
    <property type="match status" value="1"/>
</dbReference>
<dbReference type="Pfam" id="PF05746">
    <property type="entry name" value="DALR_1"/>
    <property type="match status" value="1"/>
</dbReference>
<evidence type="ECO:0000256" key="5">
    <source>
        <dbReference type="ARBA" id="ARBA00022598"/>
    </source>
</evidence>
<dbReference type="InterPro" id="IPR008909">
    <property type="entry name" value="DALR_anticod-bd"/>
</dbReference>
<protein>
    <recommendedName>
        <fullName evidence="11">Arginine--tRNA ligase</fullName>
        <ecNumber evidence="11">6.1.1.19</ecNumber>
    </recommendedName>
    <alternativeName>
        <fullName evidence="11">Arginyl-tRNA synthetase</fullName>
        <shortName evidence="11">ArgRS</shortName>
    </alternativeName>
</protein>
<dbReference type="SUPFAM" id="SSF55190">
    <property type="entry name" value="Arginyl-tRNA synthetase (ArgRS), N-terminal 'additional' domain"/>
    <property type="match status" value="1"/>
</dbReference>
<dbReference type="OrthoDB" id="9803211at2"/>
<evidence type="ECO:0000256" key="1">
    <source>
        <dbReference type="ARBA" id="ARBA00004496"/>
    </source>
</evidence>
<evidence type="ECO:0000259" key="13">
    <source>
        <dbReference type="SMART" id="SM00836"/>
    </source>
</evidence>
<dbReference type="GO" id="GO:0005737">
    <property type="term" value="C:cytoplasm"/>
    <property type="evidence" value="ECO:0007669"/>
    <property type="project" value="UniProtKB-SubCell"/>
</dbReference>
<evidence type="ECO:0000256" key="3">
    <source>
        <dbReference type="ARBA" id="ARBA00011245"/>
    </source>
</evidence>
<reference evidence="15 16" key="1">
    <citation type="submission" date="2014-11" db="EMBL/GenBank/DDBJ databases">
        <title>Genome sequence of Pseudomonas tuomuerensis JCM 14085.</title>
        <authorList>
            <person name="Shin S.-K."/>
            <person name="Yi H."/>
        </authorList>
    </citation>
    <scope>NUCLEOTIDE SEQUENCE [LARGE SCALE GENOMIC DNA]</scope>
    <source>
        <strain evidence="15 16">JCM 14085</strain>
    </source>
</reference>
<dbReference type="InterPro" id="IPR035684">
    <property type="entry name" value="ArgRS_core"/>
</dbReference>
<dbReference type="GO" id="GO:0006420">
    <property type="term" value="P:arginyl-tRNA aminoacylation"/>
    <property type="evidence" value="ECO:0007669"/>
    <property type="project" value="UniProtKB-UniRule"/>
</dbReference>
<dbReference type="AlphaFoldDB" id="A0A0B3BZA4"/>
<dbReference type="STRING" id="706570.PT85_10680"/>
<keyword evidence="5 11" id="KW-0436">Ligase</keyword>
<dbReference type="NCBIfam" id="TIGR00456">
    <property type="entry name" value="argS"/>
    <property type="match status" value="1"/>
</dbReference>
<name>A0A0B3BZA4_9PSED</name>
<evidence type="ECO:0000256" key="7">
    <source>
        <dbReference type="ARBA" id="ARBA00022840"/>
    </source>
</evidence>
<evidence type="ECO:0000256" key="11">
    <source>
        <dbReference type="HAMAP-Rule" id="MF_00123"/>
    </source>
</evidence>
<evidence type="ECO:0000256" key="2">
    <source>
        <dbReference type="ARBA" id="ARBA00005594"/>
    </source>
</evidence>
<dbReference type="InterPro" id="IPR014729">
    <property type="entry name" value="Rossmann-like_a/b/a_fold"/>
</dbReference>
<keyword evidence="16" id="KW-1185">Reference proteome</keyword>
<dbReference type="SMART" id="SM01016">
    <property type="entry name" value="Arg_tRNA_synt_N"/>
    <property type="match status" value="1"/>
</dbReference>
<keyword evidence="7 11" id="KW-0067">ATP-binding</keyword>
<dbReference type="Gene3D" id="3.40.50.620">
    <property type="entry name" value="HUPs"/>
    <property type="match status" value="1"/>
</dbReference>
<dbReference type="InterPro" id="IPR001412">
    <property type="entry name" value="aa-tRNA-synth_I_CS"/>
</dbReference>
<comment type="subcellular location">
    <subcellularLocation>
        <location evidence="1 11">Cytoplasm</location>
    </subcellularLocation>
</comment>
<keyword evidence="9 11" id="KW-0030">Aminoacyl-tRNA synthetase</keyword>
<dbReference type="FunFam" id="1.10.730.10:FF:000001">
    <property type="entry name" value="Arginine--tRNA ligase"/>
    <property type="match status" value="1"/>
</dbReference>
<dbReference type="EMBL" id="JTAK01000004">
    <property type="protein sequence ID" value="KHO64647.1"/>
    <property type="molecule type" value="Genomic_DNA"/>
</dbReference>
<dbReference type="FunFam" id="3.30.1360.70:FF:000003">
    <property type="entry name" value="Arginine--tRNA ligase"/>
    <property type="match status" value="1"/>
</dbReference>
<keyword evidence="6 11" id="KW-0547">Nucleotide-binding</keyword>
<sequence length="579" mass="63780">MKDSIRHLIQQALDRLTADGVLPAGLTPAIQVENTKDKSHGDFASNIAMMLAKPAGMKPRDLAEKLIAALPADPSISKVDIAGPGFLNFFQNTDALAQRLEAALGDEHLGVRKAGAHQRVVIDLSSPNLAKEMHVGHLRSTIIGDAVGRVLEFLGDEVIRQNHVGDWGTQFGMLLAYLEENPASAETELSDLEQFYRAAKQRFDDSETFANRARELVVKLQAGDAECLRLWARFNEISLSHCQKVYDRLNVRLTPADVKGESAYNAELPGIIEALRAQGLLTEDQGAQCVFLDEFKNAEGNPLPVIVQKAGGGYLYATTDLAAMRYRSQQLKADRALYFVDQRQALHFQMAFEVARRAGFVHAGMQLEHMGFGTMNGADGRPFKTRDGGTVKLIDLLDEAEQRAYALVKGKNPELDEAELRTIARAVGIGAVKYADLSKHRTSDYSFNFELMLSFEGNTAPYLLYAYTRVASVFRKLGKGLDEVDGQIHIQAEQEQALAAKLAQFGEVLNSVGEKGVPHLLCAYLYDLAGLFSSFYEHCPILTAEDEATQQSRLRLAALTGRTLKQGLELLGLEPLERM</sequence>
<dbReference type="InterPro" id="IPR001278">
    <property type="entry name" value="Arg-tRNA-ligase"/>
</dbReference>
<dbReference type="GO" id="GO:0005524">
    <property type="term" value="F:ATP binding"/>
    <property type="evidence" value="ECO:0007669"/>
    <property type="project" value="UniProtKB-UniRule"/>
</dbReference>
<evidence type="ECO:0000256" key="4">
    <source>
        <dbReference type="ARBA" id="ARBA00022490"/>
    </source>
</evidence>
<comment type="caution">
    <text evidence="15">The sequence shown here is derived from an EMBL/GenBank/DDBJ whole genome shotgun (WGS) entry which is preliminary data.</text>
</comment>
<evidence type="ECO:0000256" key="6">
    <source>
        <dbReference type="ARBA" id="ARBA00022741"/>
    </source>
</evidence>
<evidence type="ECO:0000256" key="9">
    <source>
        <dbReference type="ARBA" id="ARBA00023146"/>
    </source>
</evidence>